<sequence>LQNSPFDCIYFSTITFTTLGYGDFRPLEGWGRILAGSEAFIGAFMMALFVYTFARRTGGR</sequence>
<dbReference type="SUPFAM" id="SSF81324">
    <property type="entry name" value="Voltage-gated potassium channels"/>
    <property type="match status" value="1"/>
</dbReference>
<dbReference type="EMBL" id="BARW01009512">
    <property type="protein sequence ID" value="GAI81392.1"/>
    <property type="molecule type" value="Genomic_DNA"/>
</dbReference>
<feature type="non-terminal residue" evidence="3">
    <location>
        <position position="1"/>
    </location>
</feature>
<accession>X1RKU2</accession>
<protein>
    <recommendedName>
        <fullName evidence="2">Potassium channel domain-containing protein</fullName>
    </recommendedName>
</protein>
<evidence type="ECO:0000259" key="2">
    <source>
        <dbReference type="Pfam" id="PF07885"/>
    </source>
</evidence>
<feature type="transmembrane region" description="Helical" evidence="1">
    <location>
        <begin position="33"/>
        <end position="54"/>
    </location>
</feature>
<comment type="caution">
    <text evidence="3">The sequence shown here is derived from an EMBL/GenBank/DDBJ whole genome shotgun (WGS) entry which is preliminary data.</text>
</comment>
<keyword evidence="1" id="KW-0472">Membrane</keyword>
<proteinExistence type="predicted"/>
<organism evidence="3">
    <name type="scientific">marine sediment metagenome</name>
    <dbReference type="NCBI Taxonomy" id="412755"/>
    <lineage>
        <taxon>unclassified sequences</taxon>
        <taxon>metagenomes</taxon>
        <taxon>ecological metagenomes</taxon>
    </lineage>
</organism>
<dbReference type="InterPro" id="IPR013099">
    <property type="entry name" value="K_chnl_dom"/>
</dbReference>
<evidence type="ECO:0000313" key="3">
    <source>
        <dbReference type="EMBL" id="GAI81392.1"/>
    </source>
</evidence>
<reference evidence="3" key="1">
    <citation type="journal article" date="2014" name="Front. Microbiol.">
        <title>High frequency of phylogenetically diverse reductive dehalogenase-homologous genes in deep subseafloor sedimentary metagenomes.</title>
        <authorList>
            <person name="Kawai M."/>
            <person name="Futagami T."/>
            <person name="Toyoda A."/>
            <person name="Takaki Y."/>
            <person name="Nishi S."/>
            <person name="Hori S."/>
            <person name="Arai W."/>
            <person name="Tsubouchi T."/>
            <person name="Morono Y."/>
            <person name="Uchiyama I."/>
            <person name="Ito T."/>
            <person name="Fujiyama A."/>
            <person name="Inagaki F."/>
            <person name="Takami H."/>
        </authorList>
    </citation>
    <scope>NUCLEOTIDE SEQUENCE</scope>
    <source>
        <strain evidence="3">Expedition CK06-06</strain>
    </source>
</reference>
<name>X1RKU2_9ZZZZ</name>
<feature type="domain" description="Potassium channel" evidence="2">
    <location>
        <begin position="3"/>
        <end position="56"/>
    </location>
</feature>
<dbReference type="AlphaFoldDB" id="X1RKU2"/>
<evidence type="ECO:0000256" key="1">
    <source>
        <dbReference type="SAM" id="Phobius"/>
    </source>
</evidence>
<keyword evidence="1" id="KW-1133">Transmembrane helix</keyword>
<dbReference type="Gene3D" id="1.10.287.70">
    <property type="match status" value="1"/>
</dbReference>
<gene>
    <name evidence="3" type="ORF">S12H4_19105</name>
</gene>
<keyword evidence="1" id="KW-0812">Transmembrane</keyword>
<dbReference type="Pfam" id="PF07885">
    <property type="entry name" value="Ion_trans_2"/>
    <property type="match status" value="1"/>
</dbReference>